<organism evidence="2 3">
    <name type="scientific">Naganishia liquefaciens</name>
    <dbReference type="NCBI Taxonomy" id="104408"/>
    <lineage>
        <taxon>Eukaryota</taxon>
        <taxon>Fungi</taxon>
        <taxon>Dikarya</taxon>
        <taxon>Basidiomycota</taxon>
        <taxon>Agaricomycotina</taxon>
        <taxon>Tremellomycetes</taxon>
        <taxon>Filobasidiales</taxon>
        <taxon>Filobasidiaceae</taxon>
        <taxon>Naganishia</taxon>
    </lineage>
</organism>
<protein>
    <submittedName>
        <fullName evidence="2">Uncharacterized protein</fullName>
    </submittedName>
</protein>
<evidence type="ECO:0000313" key="2">
    <source>
        <dbReference type="EMBL" id="GHJ86607.1"/>
    </source>
</evidence>
<sequence>MAVPYIDATASAVSEPSEKNLLTQQHPSTSLQEDQIIVHNAIASSSRTPLDANAGSSRRPLSKKVERRVLPARIASSIANSASNSNPLSRELDDMVMECFTKAFFETFQPSDSLPIIITTEPRSLFCDSLLPPSAPKPTWWDSGFISFRRALETKPKRGIRTAQRPGETADVPPSPKISRSVKTEPASPVGTSNASNPTRSFRARALVKYTDFAVLKPTLMDTSDAAYDALLSKHELAERKDKLRETDKMIQARNKLKTRIEMLKTLEEHAWNERIEKLLKKAARYAGDEQARTFNASKEMSEDERPAYMKGRITEDELAEQLQRLILLVGMDLMKRKTPEELKQELIDDGKDLLHKYNKTLRLRGSKAAREEQMPRHAQTDEGDDNNIRSERNLRDRSHGSVSPATDDAHSERKRLKRNRPDTVAGNDKASPSSSPEVEPLPVDAAARSDGESVYEELQPIKPKKKPAQRRTIPRHVSRTASADTSADPAASAETVKVEVSLPQKEPMYLPLTTSGLPVLTEAGNKRLLIMKAEAERERLQKEAKSSRKKIPTMRSKSSRALTAPFGMPMPTIVGAHEDFDLDGPFWIPFFKARLQGGFTLESVRAQNGADDTLASLVPPQAPLPRQHELMKQSFENASVSQDVTTIAAAVPTSREPDIVIGAPPIAHSTNLSISPPSLLPISESKLNTEQPGVIMAGESGVSQAVVSSLHPIPTSRINHLPRPDTPDPFVYRRQEFNRSEQDEYDSDVVPDSQPANSDVIPSSWRTEDVVPGSGD</sequence>
<feature type="region of interest" description="Disordered" evidence="1">
    <location>
        <begin position="156"/>
        <end position="198"/>
    </location>
</feature>
<evidence type="ECO:0000256" key="1">
    <source>
        <dbReference type="SAM" id="MobiDB-lite"/>
    </source>
</evidence>
<feature type="compositionally biased region" description="Polar residues" evidence="1">
    <location>
        <begin position="20"/>
        <end position="30"/>
    </location>
</feature>
<feature type="region of interest" description="Disordered" evidence="1">
    <location>
        <begin position="365"/>
        <end position="496"/>
    </location>
</feature>
<accession>A0A8H3YFW2</accession>
<feature type="compositionally biased region" description="Low complexity" evidence="1">
    <location>
        <begin position="481"/>
        <end position="494"/>
    </location>
</feature>
<feature type="compositionally biased region" description="Basic and acidic residues" evidence="1">
    <location>
        <begin position="369"/>
        <end position="400"/>
    </location>
</feature>
<dbReference type="Proteomes" id="UP000620104">
    <property type="component" value="Unassembled WGS sequence"/>
</dbReference>
<dbReference type="EMBL" id="BLZA01000019">
    <property type="protein sequence ID" value="GHJ86607.1"/>
    <property type="molecule type" value="Genomic_DNA"/>
</dbReference>
<reference evidence="2" key="1">
    <citation type="submission" date="2020-07" db="EMBL/GenBank/DDBJ databases">
        <title>Draft Genome Sequence of a Deep-Sea Yeast, Naganishia (Cryptococcus) liquefaciens strain N6.</title>
        <authorList>
            <person name="Han Y.W."/>
            <person name="Kajitani R."/>
            <person name="Morimoto H."/>
            <person name="Parhat M."/>
            <person name="Tsubouchi H."/>
            <person name="Bakenova O."/>
            <person name="Ogata M."/>
            <person name="Argunhan B."/>
            <person name="Aoki R."/>
            <person name="Kajiwara S."/>
            <person name="Itoh T."/>
            <person name="Iwasaki H."/>
        </authorList>
    </citation>
    <scope>NUCLEOTIDE SEQUENCE</scope>
    <source>
        <strain evidence="2">N6</strain>
    </source>
</reference>
<comment type="caution">
    <text evidence="2">The sequence shown here is derived from an EMBL/GenBank/DDBJ whole genome shotgun (WGS) entry which is preliminary data.</text>
</comment>
<feature type="region of interest" description="Disordered" evidence="1">
    <location>
        <begin position="1"/>
        <end position="30"/>
    </location>
</feature>
<feature type="compositionally biased region" description="Low complexity" evidence="1">
    <location>
        <begin position="432"/>
        <end position="444"/>
    </location>
</feature>
<feature type="compositionally biased region" description="Basic residues" evidence="1">
    <location>
        <begin position="463"/>
        <end position="479"/>
    </location>
</feature>
<gene>
    <name evidence="2" type="ORF">NliqN6_3009</name>
</gene>
<keyword evidence="3" id="KW-1185">Reference proteome</keyword>
<feature type="region of interest" description="Disordered" evidence="1">
    <location>
        <begin position="737"/>
        <end position="777"/>
    </location>
</feature>
<evidence type="ECO:0000313" key="3">
    <source>
        <dbReference type="Proteomes" id="UP000620104"/>
    </source>
</evidence>
<feature type="compositionally biased region" description="Polar residues" evidence="1">
    <location>
        <begin position="755"/>
        <end position="766"/>
    </location>
</feature>
<dbReference type="OrthoDB" id="2555515at2759"/>
<proteinExistence type="predicted"/>
<dbReference type="AlphaFoldDB" id="A0A8H3YFW2"/>
<feature type="region of interest" description="Disordered" evidence="1">
    <location>
        <begin position="540"/>
        <end position="565"/>
    </location>
</feature>
<name>A0A8H3YFW2_9TREE</name>